<reference evidence="8" key="1">
    <citation type="journal article" date="2019" name="Int. J. Syst. Evol. Microbiol.">
        <title>The Global Catalogue of Microorganisms (GCM) 10K type strain sequencing project: providing services to taxonomists for standard genome sequencing and annotation.</title>
        <authorList>
            <consortium name="The Broad Institute Genomics Platform"/>
            <consortium name="The Broad Institute Genome Sequencing Center for Infectious Disease"/>
            <person name="Wu L."/>
            <person name="Ma J."/>
        </authorList>
    </citation>
    <scope>NUCLEOTIDE SEQUENCE [LARGE SCALE GENOMIC DNA]</scope>
    <source>
        <strain evidence="8">JCM 17666</strain>
    </source>
</reference>
<dbReference type="RefSeq" id="WP_345247161.1">
    <property type="nucleotide sequence ID" value="NZ_BAABFO010000004.1"/>
</dbReference>
<evidence type="ECO:0000259" key="6">
    <source>
        <dbReference type="Pfam" id="PF02771"/>
    </source>
</evidence>
<name>A0ABP8GM67_9BURK</name>
<dbReference type="InterPro" id="IPR036250">
    <property type="entry name" value="AcylCo_DH-like_C"/>
</dbReference>
<keyword evidence="8" id="KW-1185">Reference proteome</keyword>
<dbReference type="PROSITE" id="PS00073">
    <property type="entry name" value="ACYL_COA_DH_2"/>
    <property type="match status" value="1"/>
</dbReference>
<gene>
    <name evidence="7" type="ORF">GCM10023144_11010</name>
</gene>
<feature type="domain" description="Acyl-CoA dehydrogenase/oxidase N-terminal" evidence="6">
    <location>
        <begin position="6"/>
        <end position="92"/>
    </location>
</feature>
<keyword evidence="4" id="KW-0274">FAD</keyword>
<protein>
    <submittedName>
        <fullName evidence="7">Acyl-CoA dehydrogenase family protein</fullName>
    </submittedName>
</protein>
<dbReference type="Pfam" id="PF02771">
    <property type="entry name" value="Acyl-CoA_dh_N"/>
    <property type="match status" value="1"/>
</dbReference>
<dbReference type="EMBL" id="BAABFO010000004">
    <property type="protein sequence ID" value="GAA4326935.1"/>
    <property type="molecule type" value="Genomic_DNA"/>
</dbReference>
<evidence type="ECO:0000256" key="4">
    <source>
        <dbReference type="ARBA" id="ARBA00022827"/>
    </source>
</evidence>
<evidence type="ECO:0000256" key="3">
    <source>
        <dbReference type="ARBA" id="ARBA00022630"/>
    </source>
</evidence>
<comment type="caution">
    <text evidence="7">The sequence shown here is derived from an EMBL/GenBank/DDBJ whole genome shotgun (WGS) entry which is preliminary data.</text>
</comment>
<feature type="domain" description="Acyl-CoA dehydrogenase/oxidase C-terminal" evidence="5">
    <location>
        <begin position="215"/>
        <end position="343"/>
    </location>
</feature>
<evidence type="ECO:0000313" key="7">
    <source>
        <dbReference type="EMBL" id="GAA4326935.1"/>
    </source>
</evidence>
<evidence type="ECO:0000256" key="2">
    <source>
        <dbReference type="ARBA" id="ARBA00009347"/>
    </source>
</evidence>
<dbReference type="InterPro" id="IPR009075">
    <property type="entry name" value="AcylCo_DH/oxidase_C"/>
</dbReference>
<evidence type="ECO:0000256" key="1">
    <source>
        <dbReference type="ARBA" id="ARBA00001974"/>
    </source>
</evidence>
<dbReference type="Gene3D" id="1.20.140.10">
    <property type="entry name" value="Butyryl-CoA Dehydrogenase, subunit A, domain 3"/>
    <property type="match status" value="1"/>
</dbReference>
<dbReference type="InterPro" id="IPR009100">
    <property type="entry name" value="AcylCoA_DH/oxidase_NM_dom_sf"/>
</dbReference>
<dbReference type="SUPFAM" id="SSF56645">
    <property type="entry name" value="Acyl-CoA dehydrogenase NM domain-like"/>
    <property type="match status" value="1"/>
</dbReference>
<dbReference type="InterPro" id="IPR037069">
    <property type="entry name" value="AcylCoA_DH/ox_N_sf"/>
</dbReference>
<sequence length="352" mass="37096">MHIEISDTQEMLRDSARDFFRGNPKLVSAESRAAAWKQFADLGWLGVAVPETLGGVGGSLLDAGVLAAEMGRGGAFSGFAETVAISYALAEHADELNDAGRALFADVIEGKVGLGFPMSLQAEDPLSHQAWGQAESKRLVFSSFAPKTLIASLVDGRFVLADGRDAQAREIATTARGDVRLLTTLTPGGLSPLADGVDGARLWRRARLIYQCLAGMQLAGAGRTLVDVAIDYSRVRAQFGKLIGSFQAVQHAIVDEFSAIDGAELALCRALSAIAEPGGDALAGPAAVAFAREAVWTALMKSYDVLGGVGFMEEHPISRFTRDILPVLASLGTAETCESAVAQTVRKGCWLS</sequence>
<organism evidence="7 8">
    <name type="scientific">Pigmentiphaga soli</name>
    <dbReference type="NCBI Taxonomy" id="1007095"/>
    <lineage>
        <taxon>Bacteria</taxon>
        <taxon>Pseudomonadati</taxon>
        <taxon>Pseudomonadota</taxon>
        <taxon>Betaproteobacteria</taxon>
        <taxon>Burkholderiales</taxon>
        <taxon>Alcaligenaceae</taxon>
        <taxon>Pigmentiphaga</taxon>
    </lineage>
</organism>
<dbReference type="InterPro" id="IPR006089">
    <property type="entry name" value="Acyl-CoA_DH_CS"/>
</dbReference>
<comment type="cofactor">
    <cofactor evidence="1">
        <name>FAD</name>
        <dbReference type="ChEBI" id="CHEBI:57692"/>
    </cofactor>
</comment>
<accession>A0ABP8GM67</accession>
<dbReference type="InterPro" id="IPR013786">
    <property type="entry name" value="AcylCoA_DH/ox_N"/>
</dbReference>
<dbReference type="Pfam" id="PF00441">
    <property type="entry name" value="Acyl-CoA_dh_1"/>
    <property type="match status" value="1"/>
</dbReference>
<dbReference type="PANTHER" id="PTHR43884">
    <property type="entry name" value="ACYL-COA DEHYDROGENASE"/>
    <property type="match status" value="1"/>
</dbReference>
<dbReference type="PANTHER" id="PTHR43884:SF12">
    <property type="entry name" value="ISOVALERYL-COA DEHYDROGENASE, MITOCHONDRIAL-RELATED"/>
    <property type="match status" value="1"/>
</dbReference>
<evidence type="ECO:0000259" key="5">
    <source>
        <dbReference type="Pfam" id="PF00441"/>
    </source>
</evidence>
<dbReference type="Proteomes" id="UP001501671">
    <property type="component" value="Unassembled WGS sequence"/>
</dbReference>
<evidence type="ECO:0000313" key="8">
    <source>
        <dbReference type="Proteomes" id="UP001501671"/>
    </source>
</evidence>
<dbReference type="Gene3D" id="1.10.540.10">
    <property type="entry name" value="Acyl-CoA dehydrogenase/oxidase, N-terminal domain"/>
    <property type="match status" value="1"/>
</dbReference>
<dbReference type="SUPFAM" id="SSF47203">
    <property type="entry name" value="Acyl-CoA dehydrogenase C-terminal domain-like"/>
    <property type="match status" value="1"/>
</dbReference>
<keyword evidence="3" id="KW-0285">Flavoprotein</keyword>
<comment type="similarity">
    <text evidence="2">Belongs to the acyl-CoA dehydrogenase family.</text>
</comment>
<proteinExistence type="inferred from homology"/>